<dbReference type="Gene3D" id="3.30.200.20">
    <property type="entry name" value="Phosphorylase Kinase, domain 1"/>
    <property type="match status" value="1"/>
</dbReference>
<dbReference type="PROSITE" id="PS50011">
    <property type="entry name" value="PROTEIN_KINASE_DOM"/>
    <property type="match status" value="1"/>
</dbReference>
<reference evidence="6 7" key="1">
    <citation type="journal article" date="2024" name="Plant J.">
        <title>Genome sequences and population genomics reveal climatic adaptation and genomic divergence between two closely related sweetgum species.</title>
        <authorList>
            <person name="Xu W.Q."/>
            <person name="Ren C.Q."/>
            <person name="Zhang X.Y."/>
            <person name="Comes H.P."/>
            <person name="Liu X.H."/>
            <person name="Li Y.G."/>
            <person name="Kettle C.J."/>
            <person name="Jalonen R."/>
            <person name="Gaisberger H."/>
            <person name="Ma Y.Z."/>
            <person name="Qiu Y.X."/>
        </authorList>
    </citation>
    <scope>NUCLEOTIDE SEQUENCE [LARGE SCALE GENOMIC DNA]</scope>
    <source>
        <strain evidence="6">Hangzhou</strain>
    </source>
</reference>
<dbReference type="EMBL" id="JBBPBK010000007">
    <property type="protein sequence ID" value="KAK9281937.1"/>
    <property type="molecule type" value="Genomic_DNA"/>
</dbReference>
<gene>
    <name evidence="6" type="ORF">L1049_004846</name>
</gene>
<comment type="catalytic activity">
    <reaction evidence="4">
        <text>L-threonyl-[protein] + ATP = O-phospho-L-threonyl-[protein] + ADP + H(+)</text>
        <dbReference type="Rhea" id="RHEA:46608"/>
        <dbReference type="Rhea" id="RHEA-COMP:11060"/>
        <dbReference type="Rhea" id="RHEA-COMP:11605"/>
        <dbReference type="ChEBI" id="CHEBI:15378"/>
        <dbReference type="ChEBI" id="CHEBI:30013"/>
        <dbReference type="ChEBI" id="CHEBI:30616"/>
        <dbReference type="ChEBI" id="CHEBI:61977"/>
        <dbReference type="ChEBI" id="CHEBI:456216"/>
    </reaction>
</comment>
<proteinExistence type="predicted"/>
<keyword evidence="1" id="KW-0547">Nucleotide-binding</keyword>
<dbReference type="InterPro" id="IPR008271">
    <property type="entry name" value="Ser/Thr_kinase_AS"/>
</dbReference>
<dbReference type="PROSITE" id="PS00108">
    <property type="entry name" value="PROTEIN_KINASE_ST"/>
    <property type="match status" value="1"/>
</dbReference>
<evidence type="ECO:0000259" key="5">
    <source>
        <dbReference type="PROSITE" id="PS50011"/>
    </source>
</evidence>
<dbReference type="InterPro" id="IPR001245">
    <property type="entry name" value="Ser-Thr/Tyr_kinase_cat_dom"/>
</dbReference>
<evidence type="ECO:0000256" key="4">
    <source>
        <dbReference type="ARBA" id="ARBA00047951"/>
    </source>
</evidence>
<dbReference type="GO" id="GO:0005886">
    <property type="term" value="C:plasma membrane"/>
    <property type="evidence" value="ECO:0007669"/>
    <property type="project" value="TreeGrafter"/>
</dbReference>
<dbReference type="GO" id="GO:0004674">
    <property type="term" value="F:protein serine/threonine kinase activity"/>
    <property type="evidence" value="ECO:0007669"/>
    <property type="project" value="TreeGrafter"/>
</dbReference>
<evidence type="ECO:0000256" key="3">
    <source>
        <dbReference type="ARBA" id="ARBA00047558"/>
    </source>
</evidence>
<dbReference type="InterPro" id="IPR000719">
    <property type="entry name" value="Prot_kinase_dom"/>
</dbReference>
<keyword evidence="2" id="KW-0067">ATP-binding</keyword>
<dbReference type="PIRSF" id="PIRSF000654">
    <property type="entry name" value="Integrin-linked_kinase"/>
    <property type="match status" value="1"/>
</dbReference>
<dbReference type="Gene3D" id="1.10.510.10">
    <property type="entry name" value="Transferase(Phosphotransferase) domain 1"/>
    <property type="match status" value="1"/>
</dbReference>
<accession>A0AAP0RNU4</accession>
<sequence>MRRRRRKRVGEMFYRQNGGQELEGILASCGTSIREVKEFTPEEVKSATAGLSKRRILGEGGQGIVYRGKLAGDISVAVKVAKAVNDVQLKEFLRELAILSQLNHKNVVKLLGYCLRLEQPALIYEFLSKGNLSEKLRETPALSWDARMTIVIDVASAIEYLHSEMDSKVFHKDIKSANVLLDQNMVAKLSDFGLSRVVPDNQSEVETKVMGTFGCIEPQFRQFGNYSKECDLFSFGIILAEILTGQEPYEAQRVGEGELGQYFQLMHKDPAFLSIIDKEVLKSARLNVILAMADLTLKCLEDDRKRRPTIRDVKSELSRLLEVQRFGQSTSSWTN</sequence>
<dbReference type="PANTHER" id="PTHR27005">
    <property type="entry name" value="WALL-ASSOCIATED RECEPTOR KINASE-LIKE 21"/>
    <property type="match status" value="1"/>
</dbReference>
<evidence type="ECO:0000256" key="1">
    <source>
        <dbReference type="ARBA" id="ARBA00022741"/>
    </source>
</evidence>
<comment type="caution">
    <text evidence="6">The sequence shown here is derived from an EMBL/GenBank/DDBJ whole genome shotgun (WGS) entry which is preliminary data.</text>
</comment>
<dbReference type="Pfam" id="PF07714">
    <property type="entry name" value="PK_Tyr_Ser-Thr"/>
    <property type="match status" value="1"/>
</dbReference>
<organism evidence="6 7">
    <name type="scientific">Liquidambar formosana</name>
    <name type="common">Formosan gum</name>
    <dbReference type="NCBI Taxonomy" id="63359"/>
    <lineage>
        <taxon>Eukaryota</taxon>
        <taxon>Viridiplantae</taxon>
        <taxon>Streptophyta</taxon>
        <taxon>Embryophyta</taxon>
        <taxon>Tracheophyta</taxon>
        <taxon>Spermatophyta</taxon>
        <taxon>Magnoliopsida</taxon>
        <taxon>eudicotyledons</taxon>
        <taxon>Gunneridae</taxon>
        <taxon>Pentapetalae</taxon>
        <taxon>Saxifragales</taxon>
        <taxon>Altingiaceae</taxon>
        <taxon>Liquidambar</taxon>
    </lineage>
</organism>
<feature type="domain" description="Protein kinase" evidence="5">
    <location>
        <begin position="51"/>
        <end position="321"/>
    </location>
</feature>
<comment type="catalytic activity">
    <reaction evidence="3">
        <text>L-seryl-[protein] + ATP = O-phospho-L-seryl-[protein] + ADP + H(+)</text>
        <dbReference type="Rhea" id="RHEA:17989"/>
        <dbReference type="Rhea" id="RHEA-COMP:9863"/>
        <dbReference type="Rhea" id="RHEA-COMP:11604"/>
        <dbReference type="ChEBI" id="CHEBI:15378"/>
        <dbReference type="ChEBI" id="CHEBI:29999"/>
        <dbReference type="ChEBI" id="CHEBI:30616"/>
        <dbReference type="ChEBI" id="CHEBI:83421"/>
        <dbReference type="ChEBI" id="CHEBI:456216"/>
    </reaction>
</comment>
<evidence type="ECO:0000256" key="2">
    <source>
        <dbReference type="ARBA" id="ARBA00022840"/>
    </source>
</evidence>
<protein>
    <recommendedName>
        <fullName evidence="5">Protein kinase domain-containing protein</fullName>
    </recommendedName>
</protein>
<name>A0AAP0RNU4_LIQFO</name>
<dbReference type="InterPro" id="IPR011009">
    <property type="entry name" value="Kinase-like_dom_sf"/>
</dbReference>
<dbReference type="AlphaFoldDB" id="A0AAP0RNU4"/>
<dbReference type="SMART" id="SM00220">
    <property type="entry name" value="S_TKc"/>
    <property type="match status" value="1"/>
</dbReference>
<dbReference type="PANTHER" id="PTHR27005:SF283">
    <property type="entry name" value="OS02G0633066 PROTEIN"/>
    <property type="match status" value="1"/>
</dbReference>
<dbReference type="GO" id="GO:0007166">
    <property type="term" value="P:cell surface receptor signaling pathway"/>
    <property type="evidence" value="ECO:0007669"/>
    <property type="project" value="InterPro"/>
</dbReference>
<dbReference type="GO" id="GO:0005524">
    <property type="term" value="F:ATP binding"/>
    <property type="evidence" value="ECO:0007669"/>
    <property type="project" value="UniProtKB-KW"/>
</dbReference>
<evidence type="ECO:0000313" key="7">
    <source>
        <dbReference type="Proteomes" id="UP001415857"/>
    </source>
</evidence>
<dbReference type="Proteomes" id="UP001415857">
    <property type="component" value="Unassembled WGS sequence"/>
</dbReference>
<dbReference type="InterPro" id="IPR045274">
    <property type="entry name" value="WAK-like"/>
</dbReference>
<evidence type="ECO:0000313" key="6">
    <source>
        <dbReference type="EMBL" id="KAK9281937.1"/>
    </source>
</evidence>
<keyword evidence="7" id="KW-1185">Reference proteome</keyword>
<dbReference type="SUPFAM" id="SSF56112">
    <property type="entry name" value="Protein kinase-like (PK-like)"/>
    <property type="match status" value="1"/>
</dbReference>